<reference evidence="2 3" key="1">
    <citation type="submission" date="2019-01" db="EMBL/GenBank/DDBJ databases">
        <title>Lactibacter flavus gen. nov., sp. nov., a novel bacterium of the family Propionibacteriaceae isolated from raw milk and dairy products.</title>
        <authorList>
            <person name="Huptas C."/>
            <person name="Wenning M."/>
            <person name="Breitenwieser F."/>
            <person name="Doll E."/>
            <person name="Von Neubeck M."/>
            <person name="Busse H.-J."/>
            <person name="Scherer S."/>
        </authorList>
    </citation>
    <scope>NUCLEOTIDE SEQUENCE [LARGE SCALE GENOMIC DNA]</scope>
    <source>
        <strain evidence="2 3">KCTC 33808</strain>
    </source>
</reference>
<keyword evidence="2" id="KW-0413">Isomerase</keyword>
<dbReference type="InterPro" id="IPR050312">
    <property type="entry name" value="IolE/XylAMocC-like"/>
</dbReference>
<comment type="caution">
    <text evidence="2">The sequence shown here is derived from an EMBL/GenBank/DDBJ whole genome shotgun (WGS) entry which is preliminary data.</text>
</comment>
<proteinExistence type="predicted"/>
<evidence type="ECO:0000259" key="1">
    <source>
        <dbReference type="Pfam" id="PF01261"/>
    </source>
</evidence>
<dbReference type="OrthoDB" id="9815124at2"/>
<evidence type="ECO:0000313" key="2">
    <source>
        <dbReference type="EMBL" id="TBT82670.1"/>
    </source>
</evidence>
<gene>
    <name evidence="2" type="ORF">ET989_13880</name>
</gene>
<protein>
    <submittedName>
        <fullName evidence="2">Sugar phosphate isomerase/epimerase</fullName>
    </submittedName>
</protein>
<sequence length="281" mass="31144">MWKLSGFADEASSDLDEQIALLNKLGIKHIEFRSAWGIKVLDLTQEQLEEAKAKLDAAGIKLSSVGSDIGKIFINEPFEDHLKRAAHAVEVAKFFGCDYIRMFSFFIPQGEDPAQYRGEVMDRSRAFVRLAEAGGVTMLHENEKDIYGDIPERVVDLITEMDSPHYRGIFDPANYVQCGAKPVDEAYPLVKDFTHYLHVKDASATEFDANGHSKVVPAGHGDGQFPELIAALKADGYEGFLSIEPHLGDFNAFGGLCGPDLWTDAYNAITKILSDQDIAWQ</sequence>
<evidence type="ECO:0000313" key="3">
    <source>
        <dbReference type="Proteomes" id="UP000292373"/>
    </source>
</evidence>
<accession>A0A4Q9KBK8</accession>
<name>A0A4Q9KBK8_9ACTN</name>
<dbReference type="GO" id="GO:0016853">
    <property type="term" value="F:isomerase activity"/>
    <property type="evidence" value="ECO:0007669"/>
    <property type="project" value="UniProtKB-KW"/>
</dbReference>
<feature type="domain" description="Xylose isomerase-like TIM barrel" evidence="1">
    <location>
        <begin position="20"/>
        <end position="246"/>
    </location>
</feature>
<dbReference type="InterPro" id="IPR036237">
    <property type="entry name" value="Xyl_isomerase-like_sf"/>
</dbReference>
<keyword evidence="3" id="KW-1185">Reference proteome</keyword>
<dbReference type="RefSeq" id="WP_131169997.1">
    <property type="nucleotide sequence ID" value="NZ_SDMQ01000019.1"/>
</dbReference>
<dbReference type="PANTHER" id="PTHR12110:SF53">
    <property type="entry name" value="BLR5974 PROTEIN"/>
    <property type="match status" value="1"/>
</dbReference>
<organism evidence="2 3">
    <name type="scientific">Propioniciclava sinopodophylli</name>
    <dbReference type="NCBI Taxonomy" id="1837344"/>
    <lineage>
        <taxon>Bacteria</taxon>
        <taxon>Bacillati</taxon>
        <taxon>Actinomycetota</taxon>
        <taxon>Actinomycetes</taxon>
        <taxon>Propionibacteriales</taxon>
        <taxon>Propionibacteriaceae</taxon>
        <taxon>Propioniciclava</taxon>
    </lineage>
</organism>
<dbReference type="AlphaFoldDB" id="A0A4Q9KBK8"/>
<dbReference type="SUPFAM" id="SSF51658">
    <property type="entry name" value="Xylose isomerase-like"/>
    <property type="match status" value="1"/>
</dbReference>
<dbReference type="Pfam" id="PF01261">
    <property type="entry name" value="AP_endonuc_2"/>
    <property type="match status" value="1"/>
</dbReference>
<dbReference type="PANTHER" id="PTHR12110">
    <property type="entry name" value="HYDROXYPYRUVATE ISOMERASE"/>
    <property type="match status" value="1"/>
</dbReference>
<dbReference type="Gene3D" id="3.20.20.150">
    <property type="entry name" value="Divalent-metal-dependent TIM barrel enzymes"/>
    <property type="match status" value="1"/>
</dbReference>
<dbReference type="EMBL" id="SDMQ01000019">
    <property type="protein sequence ID" value="TBT82670.1"/>
    <property type="molecule type" value="Genomic_DNA"/>
</dbReference>
<dbReference type="InterPro" id="IPR013022">
    <property type="entry name" value="Xyl_isomerase-like_TIM-brl"/>
</dbReference>
<dbReference type="Proteomes" id="UP000292373">
    <property type="component" value="Unassembled WGS sequence"/>
</dbReference>